<proteinExistence type="predicted"/>
<feature type="domain" description="DUF6603" evidence="3">
    <location>
        <begin position="730"/>
        <end position="1197"/>
    </location>
</feature>
<evidence type="ECO:0000259" key="3">
    <source>
        <dbReference type="Pfam" id="PF20248"/>
    </source>
</evidence>
<dbReference type="EMBL" id="PYLS01000004">
    <property type="protein sequence ID" value="PST83936.1"/>
    <property type="molecule type" value="Genomic_DNA"/>
</dbReference>
<keyword evidence="5" id="KW-1185">Reference proteome</keyword>
<keyword evidence="2" id="KW-0812">Transmembrane</keyword>
<dbReference type="Proteomes" id="UP000240912">
    <property type="component" value="Unassembled WGS sequence"/>
</dbReference>
<evidence type="ECO:0000256" key="1">
    <source>
        <dbReference type="SAM" id="MobiDB-lite"/>
    </source>
</evidence>
<feature type="region of interest" description="Disordered" evidence="1">
    <location>
        <begin position="689"/>
        <end position="718"/>
    </location>
</feature>
<accession>A0A2T3HND0</accession>
<evidence type="ECO:0000313" key="5">
    <source>
        <dbReference type="Proteomes" id="UP000240912"/>
    </source>
</evidence>
<keyword evidence="2" id="KW-1133">Transmembrane helix</keyword>
<feature type="compositionally biased region" description="Polar residues" evidence="1">
    <location>
        <begin position="700"/>
        <end position="715"/>
    </location>
</feature>
<dbReference type="RefSeq" id="WP_107213862.1">
    <property type="nucleotide sequence ID" value="NZ_KZ686268.1"/>
</dbReference>
<dbReference type="Pfam" id="PF20248">
    <property type="entry name" value="DUF6603"/>
    <property type="match status" value="1"/>
</dbReference>
<feature type="transmembrane region" description="Helical" evidence="2">
    <location>
        <begin position="1067"/>
        <end position="1089"/>
    </location>
</feature>
<comment type="caution">
    <text evidence="4">The sequence shown here is derived from an EMBL/GenBank/DDBJ whole genome shotgun (WGS) entry which is preliminary data.</text>
</comment>
<protein>
    <recommendedName>
        <fullName evidence="3">DUF6603 domain-containing protein</fullName>
    </recommendedName>
</protein>
<evidence type="ECO:0000313" key="4">
    <source>
        <dbReference type="EMBL" id="PST83936.1"/>
    </source>
</evidence>
<evidence type="ECO:0000256" key="2">
    <source>
        <dbReference type="SAM" id="Phobius"/>
    </source>
</evidence>
<sequence>MTQSDLLALLQQGYPGGAGSGSMDISTLQNPAYTALFTQLGITSTTIPLNNSTGFAAEGANIVFKGNVNGSFFGLVNPQVTIQFSPDSVNSGAFILLMHFALPGAWTFSQSIPFFAGSIYDTLVLDTSVAPALVMTSGPATDPVNNAAATASGLYFYGLFSHTQGPASFTLALSLLEAFTSESTVFGPVGLDMSVPGQESINMQLALGSGTISNLFGQGSVSLTLSVTLFAGLLPGIDQYQKGVLFTASLAFGQSTLNLGALLSGEADGVLNLEVTGTALAIDESAINTYFGSNNGIVSSLPGQFQTDESLIAITAMNFGIGLTSHNLEYAMMTISVLQGELWNVWMNGSTPVISIGNLAFTFSIFQPFGASPLYEFNFAGIFELGGVVPILIQAQLGNAEDLILSGQLQPGEEPGVAALIAAFYPQQTTVPADLVFEKIDFQADISQGTFNADLVIAGEWEFGFGDNGSIAFEELSMFFSYDSSNTPFIQAGVEGIFRIDQTNQFDIALTLSNTNFTFSGAWKDTGTPITYIDIVMALGLYGLPQLPDIDLSLTGAKLTFDSQNLIFTFELDSKSFGDALIIAGKSTTGAWGFVFGLEATPKGEPINIDITNIPVVGNLVPAGDDTLSITNLRFVGATNSLPAVTLSAAQQAIVGTQLSSGITLSIDFAVGTLLSESFTVRFALSDGSQYDTPPPPPAQSTTLWQPPAPQQSGLPASAPAGSLATWVKVQRSFGPVQIDSVGFQIVNGNSLALLVSGGVSLGGLSIGLTALEAVIPISKPFTPSFSLGGLEVAYTGTGFSVAGGLLTVPGKTPAEYLGNLSVNAGPFGVTAFGMYSTVAGQPSLFAYLAVSVPLGGPPFFFVTGLAGGFGYNAQIQLPTIENVATYPLIQAVTQTPPQSASQVQAELQQLVSTQNNQNWLAAGIGFSSFEMLNSFALLTVSFGNTFAVALMGESSLSVPLSTKDEIKVEPIAEAQMEILIEFLPSNGIFAVNAQLTPSSYVLSKNAKLTGGFAFDLWFSPSPYAGDFVITLGGYNPYYVPQKYYPAVPRLGISWQLSSLMSITGSAYFALTPSVIMAGGSLNAVYHAGNLRAWFTAEADFLIRFKPFSFIVSISVTVGVSMKLNLLFTTTTITLSVGLGLQLWGLPFGGTARMDLSIISISINFGSSLSKPPEVNWDIFTESFLPPPQSVPPAGQASPLAPQALDATGVPVTTTDSILSLSASSGLLQSISTYTWQVDPETFVMLLTLQIPATSAVVNTTDEHNNPVSTPVSGSWNTNLGVGPMGVGPGGLTAALTIQITAPAAGDEDVWVAQAVTGQVASGLWANTTNTMSTDGTLQNVLVGVSLVPVPPQPATTAAIDLSLLLYDPGNPVSWNWSSPQVVNTDPYGNDNPMAEMQSSLIDATVAATRSSWINSLIAQGFALSNEVDVSDFSSNANNLLLSAPALRLAGEEKAESE</sequence>
<gene>
    <name evidence="4" type="ORF">C7T94_04115</name>
</gene>
<dbReference type="InterPro" id="IPR046538">
    <property type="entry name" value="DUF6603"/>
</dbReference>
<dbReference type="OrthoDB" id="768262at2"/>
<keyword evidence="2" id="KW-0472">Membrane</keyword>
<reference evidence="4 5" key="1">
    <citation type="submission" date="2018-03" db="EMBL/GenBank/DDBJ databases">
        <authorList>
            <person name="Keele B.F."/>
        </authorList>
    </citation>
    <scope>NUCLEOTIDE SEQUENCE [LARGE SCALE GENOMIC DNA]</scope>
    <source>
        <strain evidence="4 5">YL28-9</strain>
    </source>
</reference>
<name>A0A2T3HND0_9SPHI</name>
<organism evidence="4 5">
    <name type="scientific">Pedobacter yulinensis</name>
    <dbReference type="NCBI Taxonomy" id="2126353"/>
    <lineage>
        <taxon>Bacteria</taxon>
        <taxon>Pseudomonadati</taxon>
        <taxon>Bacteroidota</taxon>
        <taxon>Sphingobacteriia</taxon>
        <taxon>Sphingobacteriales</taxon>
        <taxon>Sphingobacteriaceae</taxon>
        <taxon>Pedobacter</taxon>
    </lineage>
</organism>
<feature type="transmembrane region" description="Helical" evidence="2">
    <location>
        <begin position="1126"/>
        <end position="1146"/>
    </location>
</feature>